<dbReference type="InterPro" id="IPR029058">
    <property type="entry name" value="AB_hydrolase_fold"/>
</dbReference>
<dbReference type="Pfam" id="PF00561">
    <property type="entry name" value="Abhydrolase_1"/>
    <property type="match status" value="1"/>
</dbReference>
<feature type="domain" description="AB hydrolase-1" evidence="2">
    <location>
        <begin position="80"/>
        <end position="354"/>
    </location>
</feature>
<organism evidence="3 4">
    <name type="scientific">Pythium oligandrum</name>
    <name type="common">Mycoparasitic fungus</name>
    <dbReference type="NCBI Taxonomy" id="41045"/>
    <lineage>
        <taxon>Eukaryota</taxon>
        <taxon>Sar</taxon>
        <taxon>Stramenopiles</taxon>
        <taxon>Oomycota</taxon>
        <taxon>Peronosporomycetes</taxon>
        <taxon>Pythiales</taxon>
        <taxon>Pythiaceae</taxon>
        <taxon>Pythium</taxon>
    </lineage>
</organism>
<dbReference type="SUPFAM" id="SSF53474">
    <property type="entry name" value="alpha/beta-Hydrolases"/>
    <property type="match status" value="1"/>
</dbReference>
<dbReference type="Gene3D" id="3.40.50.1820">
    <property type="entry name" value="alpha/beta hydrolase"/>
    <property type="match status" value="1"/>
</dbReference>
<gene>
    <name evidence="3" type="ORF">Poli38472_013852</name>
</gene>
<comment type="similarity">
    <text evidence="1">Belongs to the peptidase S33 family. ABHD4/ABHD5 subfamily.</text>
</comment>
<dbReference type="GO" id="GO:0006654">
    <property type="term" value="P:phosphatidic acid biosynthetic process"/>
    <property type="evidence" value="ECO:0007669"/>
    <property type="project" value="TreeGrafter"/>
</dbReference>
<proteinExistence type="inferred from homology"/>
<protein>
    <recommendedName>
        <fullName evidence="2">AB hydrolase-1 domain-containing protein</fullName>
    </recommendedName>
</protein>
<keyword evidence="4" id="KW-1185">Reference proteome</keyword>
<dbReference type="PANTHER" id="PTHR42886">
    <property type="entry name" value="RE40534P-RELATED"/>
    <property type="match status" value="1"/>
</dbReference>
<dbReference type="GO" id="GO:0052689">
    <property type="term" value="F:carboxylic ester hydrolase activity"/>
    <property type="evidence" value="ECO:0007669"/>
    <property type="project" value="TreeGrafter"/>
</dbReference>
<dbReference type="InterPro" id="IPR000073">
    <property type="entry name" value="AB_hydrolase_1"/>
</dbReference>
<evidence type="ECO:0000313" key="4">
    <source>
        <dbReference type="Proteomes" id="UP000794436"/>
    </source>
</evidence>
<name>A0A8K1C276_PYTOL</name>
<sequence>MVTTGLRLLRPLAATTGWATKGKCWQWTSASYEKLEQAERRILERAVQVPFEMTKVASLGTVIVPCSDEEKRRSGQAKDLVLIHGFAGGNAVWATNLEHLAKHFNVYAVEWIGAGRSDRPDFPHNDYDSADHAVVSAFEQWRQEMQLEQFHLCAHSMGAIFASSYAIKHPEKVNHLVLVSPAGVGHSPPVQPPATPEEEARQRSWLRKMVFSAWDSGYTPMSLARGAGPYGPKLVQNTLLRRISFMPESSALRQGSIDINDLSEYIYHNWALKASSEKTMSTHLAPMAFARRPLIDTLLPERIKMPVTFVYGGHSDWMDYRQGQKVVDQLRQGGLSADLHLVPHAGHQVFVDNPKDFNNIVVKSLTQTC</sequence>
<dbReference type="PRINTS" id="PR00111">
    <property type="entry name" value="ABHYDROLASE"/>
</dbReference>
<dbReference type="AlphaFoldDB" id="A0A8K1C276"/>
<dbReference type="OrthoDB" id="7457040at2759"/>
<dbReference type="EMBL" id="SPLM01000149">
    <property type="protein sequence ID" value="TMW55090.1"/>
    <property type="molecule type" value="Genomic_DNA"/>
</dbReference>
<evidence type="ECO:0000256" key="1">
    <source>
        <dbReference type="ARBA" id="ARBA00038097"/>
    </source>
</evidence>
<accession>A0A8K1C276</accession>
<evidence type="ECO:0000259" key="2">
    <source>
        <dbReference type="Pfam" id="PF00561"/>
    </source>
</evidence>
<evidence type="ECO:0000313" key="3">
    <source>
        <dbReference type="EMBL" id="TMW55090.1"/>
    </source>
</evidence>
<dbReference type="GO" id="GO:0042171">
    <property type="term" value="F:lysophosphatidic acid acyltransferase activity"/>
    <property type="evidence" value="ECO:0007669"/>
    <property type="project" value="TreeGrafter"/>
</dbReference>
<comment type="caution">
    <text evidence="3">The sequence shown here is derived from an EMBL/GenBank/DDBJ whole genome shotgun (WGS) entry which is preliminary data.</text>
</comment>
<dbReference type="PANTHER" id="PTHR42886:SF29">
    <property type="entry name" value="PUMMELIG, ISOFORM A"/>
    <property type="match status" value="1"/>
</dbReference>
<dbReference type="GO" id="GO:0055088">
    <property type="term" value="P:lipid homeostasis"/>
    <property type="evidence" value="ECO:0007669"/>
    <property type="project" value="TreeGrafter"/>
</dbReference>
<reference evidence="3" key="1">
    <citation type="submission" date="2019-03" db="EMBL/GenBank/DDBJ databases">
        <title>Long read genome sequence of the mycoparasitic Pythium oligandrum ATCC 38472 isolated from sugarbeet rhizosphere.</title>
        <authorList>
            <person name="Gaulin E."/>
        </authorList>
    </citation>
    <scope>NUCLEOTIDE SEQUENCE</scope>
    <source>
        <strain evidence="3">ATCC 38472_TT</strain>
    </source>
</reference>
<dbReference type="Proteomes" id="UP000794436">
    <property type="component" value="Unassembled WGS sequence"/>
</dbReference>